<feature type="region of interest" description="Disordered" evidence="1">
    <location>
        <begin position="1"/>
        <end position="24"/>
    </location>
</feature>
<organism evidence="2 3">
    <name type="scientific">Staphylococcus pasteuri_A</name>
    <dbReference type="NCBI Taxonomy" id="3062664"/>
    <lineage>
        <taxon>Bacteria</taxon>
        <taxon>Bacillati</taxon>
        <taxon>Bacillota</taxon>
        <taxon>Bacilli</taxon>
        <taxon>Bacillales</taxon>
        <taxon>Staphylococcaceae</taxon>
        <taxon>Staphylococcus</taxon>
    </lineage>
</organism>
<evidence type="ECO:0008006" key="4">
    <source>
        <dbReference type="Google" id="ProtNLM"/>
    </source>
</evidence>
<accession>A0AAW7YYA0</accession>
<gene>
    <name evidence="2" type="ORF">Q4528_16035</name>
</gene>
<dbReference type="AlphaFoldDB" id="A0AAW7YYA0"/>
<evidence type="ECO:0000256" key="1">
    <source>
        <dbReference type="SAM" id="MobiDB-lite"/>
    </source>
</evidence>
<sequence length="78" mass="8120">VVGSNTVGRPPKMKRAGSKSSGAPIAGVRKKEIYEGDPKEAVKSLVAALKKDGYDFSVGIDPNTEIPLAQRVVVAGRG</sequence>
<dbReference type="Proteomes" id="UP001170310">
    <property type="component" value="Unassembled WGS sequence"/>
</dbReference>
<evidence type="ECO:0000313" key="3">
    <source>
        <dbReference type="Proteomes" id="UP001170310"/>
    </source>
</evidence>
<proteinExistence type="predicted"/>
<protein>
    <recommendedName>
        <fullName evidence="4">Phosphopyruvate hydratase</fullName>
    </recommendedName>
</protein>
<dbReference type="EMBL" id="JAUOQO010000975">
    <property type="protein sequence ID" value="MDO6575621.1"/>
    <property type="molecule type" value="Genomic_DNA"/>
</dbReference>
<reference evidence="2" key="1">
    <citation type="submission" date="2023-07" db="EMBL/GenBank/DDBJ databases">
        <title>Genome content predicts the carbon catabolic preferences of heterotrophic bacteria.</title>
        <authorList>
            <person name="Gralka M."/>
        </authorList>
    </citation>
    <scope>NUCLEOTIDE SEQUENCE</scope>
    <source>
        <strain evidence="2">E2R20</strain>
    </source>
</reference>
<comment type="caution">
    <text evidence="2">The sequence shown here is derived from an EMBL/GenBank/DDBJ whole genome shotgun (WGS) entry which is preliminary data.</text>
</comment>
<feature type="non-terminal residue" evidence="2">
    <location>
        <position position="78"/>
    </location>
</feature>
<name>A0AAW7YYA0_9STAP</name>
<feature type="non-terminal residue" evidence="2">
    <location>
        <position position="1"/>
    </location>
</feature>
<dbReference type="RefSeq" id="WP_303522768.1">
    <property type="nucleotide sequence ID" value="NZ_JAUOQO010000975.1"/>
</dbReference>
<evidence type="ECO:0000313" key="2">
    <source>
        <dbReference type="EMBL" id="MDO6575621.1"/>
    </source>
</evidence>
<keyword evidence="3" id="KW-1185">Reference proteome</keyword>